<dbReference type="AlphaFoldDB" id="A0A453EYZ3"/>
<reference evidence="3" key="2">
    <citation type="journal article" date="2017" name="Nat. Plants">
        <title>The Aegilops tauschii genome reveals multiple impacts of transposons.</title>
        <authorList>
            <person name="Zhao G."/>
            <person name="Zou C."/>
            <person name="Li K."/>
            <person name="Wang K."/>
            <person name="Li T."/>
            <person name="Gao L."/>
            <person name="Zhang X."/>
            <person name="Wang H."/>
            <person name="Yang Z."/>
            <person name="Liu X."/>
            <person name="Jiang W."/>
            <person name="Mao L."/>
            <person name="Kong X."/>
            <person name="Jiao Y."/>
            <person name="Jia J."/>
        </authorList>
    </citation>
    <scope>NUCLEOTIDE SEQUENCE [LARGE SCALE GENOMIC DNA]</scope>
    <source>
        <strain evidence="3">cv. AL8/78</strain>
    </source>
</reference>
<protein>
    <submittedName>
        <fullName evidence="2">Uncharacterized protein</fullName>
    </submittedName>
</protein>
<organism evidence="2 3">
    <name type="scientific">Aegilops tauschii subsp. strangulata</name>
    <name type="common">Goatgrass</name>
    <dbReference type="NCBI Taxonomy" id="200361"/>
    <lineage>
        <taxon>Eukaryota</taxon>
        <taxon>Viridiplantae</taxon>
        <taxon>Streptophyta</taxon>
        <taxon>Embryophyta</taxon>
        <taxon>Tracheophyta</taxon>
        <taxon>Spermatophyta</taxon>
        <taxon>Magnoliopsida</taxon>
        <taxon>Liliopsida</taxon>
        <taxon>Poales</taxon>
        <taxon>Poaceae</taxon>
        <taxon>BOP clade</taxon>
        <taxon>Pooideae</taxon>
        <taxon>Triticodae</taxon>
        <taxon>Triticeae</taxon>
        <taxon>Triticinae</taxon>
        <taxon>Aegilops</taxon>
    </lineage>
</organism>
<reference evidence="2" key="3">
    <citation type="journal article" date="2017" name="Nature">
        <title>Genome sequence of the progenitor of the wheat D genome Aegilops tauschii.</title>
        <authorList>
            <person name="Luo M.C."/>
            <person name="Gu Y.Q."/>
            <person name="Puiu D."/>
            <person name="Wang H."/>
            <person name="Twardziok S.O."/>
            <person name="Deal K.R."/>
            <person name="Huo N."/>
            <person name="Zhu T."/>
            <person name="Wang L."/>
            <person name="Wang Y."/>
            <person name="McGuire P.E."/>
            <person name="Liu S."/>
            <person name="Long H."/>
            <person name="Ramasamy R.K."/>
            <person name="Rodriguez J.C."/>
            <person name="Van S.L."/>
            <person name="Yuan L."/>
            <person name="Wang Z."/>
            <person name="Xia Z."/>
            <person name="Xiao L."/>
            <person name="Anderson O.D."/>
            <person name="Ouyang S."/>
            <person name="Liang Y."/>
            <person name="Zimin A.V."/>
            <person name="Pertea G."/>
            <person name="Qi P."/>
            <person name="Bennetzen J.L."/>
            <person name="Dai X."/>
            <person name="Dawson M.W."/>
            <person name="Muller H.G."/>
            <person name="Kugler K."/>
            <person name="Rivarola-Duarte L."/>
            <person name="Spannagl M."/>
            <person name="Mayer K.F.X."/>
            <person name="Lu F.H."/>
            <person name="Bevan M.W."/>
            <person name="Leroy P."/>
            <person name="Li P."/>
            <person name="You F.M."/>
            <person name="Sun Q."/>
            <person name="Liu Z."/>
            <person name="Lyons E."/>
            <person name="Wicker T."/>
            <person name="Salzberg S.L."/>
            <person name="Devos K.M."/>
            <person name="Dvorak J."/>
        </authorList>
    </citation>
    <scope>NUCLEOTIDE SEQUENCE [LARGE SCALE GENOMIC DNA]</scope>
    <source>
        <strain evidence="2">cv. AL8/78</strain>
    </source>
</reference>
<reference evidence="2" key="5">
    <citation type="journal article" date="2021" name="G3 (Bethesda)">
        <title>Aegilops tauschii genome assembly Aet v5.0 features greater sequence contiguity and improved annotation.</title>
        <authorList>
            <person name="Wang L."/>
            <person name="Zhu T."/>
            <person name="Rodriguez J.C."/>
            <person name="Deal K.R."/>
            <person name="Dubcovsky J."/>
            <person name="McGuire P.E."/>
            <person name="Lux T."/>
            <person name="Spannagl M."/>
            <person name="Mayer K.F.X."/>
            <person name="Baldrich P."/>
            <person name="Meyers B.C."/>
            <person name="Huo N."/>
            <person name="Gu Y.Q."/>
            <person name="Zhou H."/>
            <person name="Devos K.M."/>
            <person name="Bennetzen J.L."/>
            <person name="Unver T."/>
            <person name="Budak H."/>
            <person name="Gulick P.J."/>
            <person name="Galiba G."/>
            <person name="Kalapos B."/>
            <person name="Nelson D.R."/>
            <person name="Li P."/>
            <person name="You F.M."/>
            <person name="Luo M.C."/>
            <person name="Dvorak J."/>
        </authorList>
    </citation>
    <scope>NUCLEOTIDE SEQUENCE [LARGE SCALE GENOMIC DNA]</scope>
    <source>
        <strain evidence="2">cv. AL8/78</strain>
    </source>
</reference>
<evidence type="ECO:0000313" key="3">
    <source>
        <dbReference type="Proteomes" id="UP000015105"/>
    </source>
</evidence>
<feature type="region of interest" description="Disordered" evidence="1">
    <location>
        <begin position="126"/>
        <end position="153"/>
    </location>
</feature>
<keyword evidence="3" id="KW-1185">Reference proteome</keyword>
<dbReference type="Proteomes" id="UP000015105">
    <property type="component" value="Chromosome 3D"/>
</dbReference>
<name>A0A453EYZ3_AEGTS</name>
<reference evidence="3" key="1">
    <citation type="journal article" date="2014" name="Science">
        <title>Ancient hybridizations among the ancestral genomes of bread wheat.</title>
        <authorList>
            <consortium name="International Wheat Genome Sequencing Consortium,"/>
            <person name="Marcussen T."/>
            <person name="Sandve S.R."/>
            <person name="Heier L."/>
            <person name="Spannagl M."/>
            <person name="Pfeifer M."/>
            <person name="Jakobsen K.S."/>
            <person name="Wulff B.B."/>
            <person name="Steuernagel B."/>
            <person name="Mayer K.F."/>
            <person name="Olsen O.A."/>
        </authorList>
    </citation>
    <scope>NUCLEOTIDE SEQUENCE [LARGE SCALE GENOMIC DNA]</scope>
    <source>
        <strain evidence="3">cv. AL8/78</strain>
    </source>
</reference>
<evidence type="ECO:0000256" key="1">
    <source>
        <dbReference type="SAM" id="MobiDB-lite"/>
    </source>
</evidence>
<accession>A0A453EYZ3</accession>
<evidence type="ECO:0000313" key="2">
    <source>
        <dbReference type="EnsemblPlants" id="AET3Gv20521000.1"/>
    </source>
</evidence>
<proteinExistence type="predicted"/>
<feature type="region of interest" description="Disordered" evidence="1">
    <location>
        <begin position="175"/>
        <end position="212"/>
    </location>
</feature>
<dbReference type="EnsemblPlants" id="AET3Gv20521000.1">
    <property type="protein sequence ID" value="AET3Gv20521000.1"/>
    <property type="gene ID" value="AET3Gv20521000"/>
</dbReference>
<dbReference type="Gramene" id="AET3Gv20521000.1">
    <property type="protein sequence ID" value="AET3Gv20521000.1"/>
    <property type="gene ID" value="AET3Gv20521000"/>
</dbReference>
<feature type="compositionally biased region" description="Polar residues" evidence="1">
    <location>
        <begin position="144"/>
        <end position="153"/>
    </location>
</feature>
<sequence length="212" mass="23633">GRASVGSRGGLGRWRVFRGVLEDLQLWRRRCGVRVRDPCRRLAQLRPVQRPQWRGGFVHDIQFWVVVLPSARVGDETPVAVSSCAVQSLRHSGPASANTTIHVGWKRRSTRAPALCILVMHPTTKSRTGLHPASVPKLNDEQENTTQQQKTATSDGWMFKKQTYSLVRALVKTDGRVPVCPGDKPSSPRPGTPRAQDQWQRARGCPEMTSGR</sequence>
<reference evidence="2" key="4">
    <citation type="submission" date="2019-03" db="UniProtKB">
        <authorList>
            <consortium name="EnsemblPlants"/>
        </authorList>
    </citation>
    <scope>IDENTIFICATION</scope>
</reference>